<evidence type="ECO:0000313" key="1">
    <source>
        <dbReference type="EMBL" id="KAJ9056149.1"/>
    </source>
</evidence>
<keyword evidence="2" id="KW-1185">Reference proteome</keyword>
<accession>A0ACC2S1G3</accession>
<name>A0ACC2S1G3_9FUNG</name>
<dbReference type="EMBL" id="QTSX02006012">
    <property type="protein sequence ID" value="KAJ9056149.1"/>
    <property type="molecule type" value="Genomic_DNA"/>
</dbReference>
<gene>
    <name evidence="1" type="ORF">DSO57_1035977</name>
</gene>
<dbReference type="Proteomes" id="UP001165960">
    <property type="component" value="Unassembled WGS sequence"/>
</dbReference>
<comment type="caution">
    <text evidence="1">The sequence shown here is derived from an EMBL/GenBank/DDBJ whole genome shotgun (WGS) entry which is preliminary data.</text>
</comment>
<protein>
    <submittedName>
        <fullName evidence="1">Uncharacterized protein</fullName>
    </submittedName>
</protein>
<proteinExistence type="predicted"/>
<sequence>MVDGFERFKSDSSHPAKAIQNLDQGFDNPAFLRSGSEFTNDILILVLKPSESNSGPLEMTCTNQYGQGPTSPPVESNPGPQKMPGANQDGQKPVSPLDINTEILILVLKTPESNPGHLKMTCFDQDGLGSANLLGHRLELVNYSATRRLDKEDSLNGHQIATSCVPLRTQTYAKVVACLKEFKTRPDTFTTNKHQLPPVPSPELAT</sequence>
<organism evidence="1 2">
    <name type="scientific">Entomophthora muscae</name>
    <dbReference type="NCBI Taxonomy" id="34485"/>
    <lineage>
        <taxon>Eukaryota</taxon>
        <taxon>Fungi</taxon>
        <taxon>Fungi incertae sedis</taxon>
        <taxon>Zoopagomycota</taxon>
        <taxon>Entomophthoromycotina</taxon>
        <taxon>Entomophthoromycetes</taxon>
        <taxon>Entomophthorales</taxon>
        <taxon>Entomophthoraceae</taxon>
        <taxon>Entomophthora</taxon>
    </lineage>
</organism>
<reference evidence="1" key="1">
    <citation type="submission" date="2022-04" db="EMBL/GenBank/DDBJ databases">
        <title>Genome of the entomopathogenic fungus Entomophthora muscae.</title>
        <authorList>
            <person name="Elya C."/>
            <person name="Lovett B.R."/>
            <person name="Lee E."/>
            <person name="Macias A.M."/>
            <person name="Hajek A.E."/>
            <person name="De Bivort B.L."/>
            <person name="Kasson M.T."/>
            <person name="De Fine Licht H.H."/>
            <person name="Stajich J.E."/>
        </authorList>
    </citation>
    <scope>NUCLEOTIDE SEQUENCE</scope>
    <source>
        <strain evidence="1">Berkeley</strain>
    </source>
</reference>
<evidence type="ECO:0000313" key="2">
    <source>
        <dbReference type="Proteomes" id="UP001165960"/>
    </source>
</evidence>